<accession>A0ABY5B453</accession>
<dbReference type="Proteomes" id="UP001055437">
    <property type="component" value="Chromosome"/>
</dbReference>
<name>A0ABY5B453_CLOSE</name>
<gene>
    <name evidence="1" type="ORF">NH397_01815</name>
</gene>
<keyword evidence="2" id="KW-1185">Reference proteome</keyword>
<evidence type="ECO:0000313" key="1">
    <source>
        <dbReference type="EMBL" id="USS01226.1"/>
    </source>
</evidence>
<dbReference type="EMBL" id="CP099799">
    <property type="protein sequence ID" value="USS01226.1"/>
    <property type="molecule type" value="Genomic_DNA"/>
</dbReference>
<proteinExistence type="predicted"/>
<organism evidence="1 2">
    <name type="scientific">Clostridium septicum</name>
    <dbReference type="NCBI Taxonomy" id="1504"/>
    <lineage>
        <taxon>Bacteria</taxon>
        <taxon>Bacillati</taxon>
        <taxon>Bacillota</taxon>
        <taxon>Clostridia</taxon>
        <taxon>Eubacteriales</taxon>
        <taxon>Clostridiaceae</taxon>
        <taxon>Clostridium</taxon>
    </lineage>
</organism>
<sequence>MDTPPTDKSLYIHTLIYSRNNGLNNIWSYFPDEKALLGYIQYSFLQEAFYKWIYGKDRLILKVPNISVEKIIKDAEVSKKITKEESVKMTKQLQMLKKCWDLPTGKVLPEILKFVREFNRTWYGDQTEFLYIKIFKNAEELGEFVISSSYMTSTESEFEERVSVNTEKWLEICRNAVEDKSIGEKFKDILLKSLTEVI</sequence>
<evidence type="ECO:0000313" key="2">
    <source>
        <dbReference type="Proteomes" id="UP001055437"/>
    </source>
</evidence>
<reference evidence="1" key="1">
    <citation type="submission" date="2022-06" db="EMBL/GenBank/DDBJ databases">
        <authorList>
            <person name="Holder M.E."/>
            <person name="Ajami N.J."/>
            <person name="Petrosino J.F."/>
        </authorList>
    </citation>
    <scope>NUCLEOTIDE SEQUENCE</scope>
    <source>
        <strain evidence="1">RMA 8861</strain>
    </source>
</reference>
<dbReference type="RefSeq" id="WP_176712704.1">
    <property type="nucleotide sequence ID" value="NZ_CABMIZ010000073.1"/>
</dbReference>
<protein>
    <submittedName>
        <fullName evidence="1">Uncharacterized protein</fullName>
    </submittedName>
</protein>